<dbReference type="Proteomes" id="UP001242513">
    <property type="component" value="Chromosome"/>
</dbReference>
<keyword evidence="6" id="KW-1133">Transmembrane helix</keyword>
<accession>A0AAX3UGE4</accession>
<evidence type="ECO:0000313" key="9">
    <source>
        <dbReference type="Proteomes" id="UP001242513"/>
    </source>
</evidence>
<feature type="region of interest" description="Disordered" evidence="5">
    <location>
        <begin position="30"/>
        <end position="50"/>
    </location>
</feature>
<name>A0AAX3UGE4_9LACO</name>
<evidence type="ECO:0000256" key="3">
    <source>
        <dbReference type="ARBA" id="ARBA00022729"/>
    </source>
</evidence>
<feature type="compositionally biased region" description="Polar residues" evidence="5">
    <location>
        <begin position="362"/>
        <end position="378"/>
    </location>
</feature>
<evidence type="ECO:0000256" key="5">
    <source>
        <dbReference type="SAM" id="MobiDB-lite"/>
    </source>
</evidence>
<evidence type="ECO:0000256" key="1">
    <source>
        <dbReference type="ARBA" id="ARBA00022512"/>
    </source>
</evidence>
<feature type="region of interest" description="Disordered" evidence="5">
    <location>
        <begin position="260"/>
        <end position="378"/>
    </location>
</feature>
<organism evidence="8 9">
    <name type="scientific">Lactobacillus kefiranofaciens</name>
    <dbReference type="NCBI Taxonomy" id="267818"/>
    <lineage>
        <taxon>Bacteria</taxon>
        <taxon>Bacillati</taxon>
        <taxon>Bacillota</taxon>
        <taxon>Bacilli</taxon>
        <taxon>Lactobacillales</taxon>
        <taxon>Lactobacillaceae</taxon>
        <taxon>Lactobacillus</taxon>
    </lineage>
</organism>
<sequence>MIPDKNGKYEINNSALDQFGRPANVEVKYVASGSEPVAPDDPDAPNPGVPQDEVRHLINFVDSNNQVVGSQTVSGEDGKTISVKLNVPEHWQVAKNGVTTTSITLDQAKNDPTTITIEHKIDQITNAEQAKQSGNDLFYKEVKRTFIINDPTTATRSMFTTFAAVPNADDNVQIVSFYRTGSYDEVTKKAKFTADWKPGDGKTASFAPKIIKGKAGYNAYLVIDKDHKVQLRANANGDYEFPSEAATQDANYVIDFEKIPDSNSDQHNQNSGSTGTGTTTTPSGSGAADSASTNNQSNSQNNIQDQTANSPTTNDESSSSAASADSSNADNNDYDDADYDDSDDDYDDSDNASTTTAARKTAYSNNNVPRSQNSQNRGTNGIVHAAEVNASAVSGSSMTSNASRAALPKTGENSDSLAVLGAGALAISLIGLAGVKKRRED</sequence>
<evidence type="ECO:0000256" key="4">
    <source>
        <dbReference type="ARBA" id="ARBA00023088"/>
    </source>
</evidence>
<reference evidence="8" key="2">
    <citation type="submission" date="2023-04" db="EMBL/GenBank/DDBJ databases">
        <authorList>
            <person name="Wang Y."/>
        </authorList>
    </citation>
    <scope>NUCLEOTIDE SEQUENCE</scope>
    <source>
        <strain evidence="8">ZW18</strain>
    </source>
</reference>
<keyword evidence="6" id="KW-0472">Membrane</keyword>
<feature type="transmembrane region" description="Helical" evidence="6">
    <location>
        <begin position="417"/>
        <end position="435"/>
    </location>
</feature>
<gene>
    <name evidence="8" type="ORF">QEJ78_04895</name>
</gene>
<dbReference type="NCBIfam" id="TIGR01167">
    <property type="entry name" value="LPXTG_anchor"/>
    <property type="match status" value="1"/>
</dbReference>
<feature type="domain" description="Gram-positive cocci surface proteins LPxTG" evidence="7">
    <location>
        <begin position="407"/>
        <end position="441"/>
    </location>
</feature>
<evidence type="ECO:0000313" key="8">
    <source>
        <dbReference type="EMBL" id="WGO86774.1"/>
    </source>
</evidence>
<dbReference type="PROSITE" id="PS50847">
    <property type="entry name" value="GRAM_POS_ANCHORING"/>
    <property type="match status" value="1"/>
</dbReference>
<keyword evidence="3" id="KW-0732">Signal</keyword>
<protein>
    <submittedName>
        <fullName evidence="8">LPXTG cell wall anchor domain-containing protein</fullName>
    </submittedName>
</protein>
<evidence type="ECO:0000259" key="7">
    <source>
        <dbReference type="PROSITE" id="PS50847"/>
    </source>
</evidence>
<reference evidence="8" key="1">
    <citation type="journal article" date="2022" name="Food Funct.">
        <title>Lactobacillus kefiranofaciens ZW18 from Kefir enhances the anti-tumor effect of anti-programmed cell death 1 (PD-1) immunotherapy by modulating the gut microbiota.</title>
        <authorList>
            <person name="Zhao J."/>
            <person name="Wang Y."/>
            <person name="Wang J."/>
            <person name="Lv M."/>
            <person name="Zhou C."/>
            <person name="Jia L."/>
            <person name="Geng W."/>
        </authorList>
    </citation>
    <scope>NUCLEOTIDE SEQUENCE</scope>
    <source>
        <strain evidence="8">ZW18</strain>
    </source>
</reference>
<dbReference type="InterPro" id="IPR019931">
    <property type="entry name" value="LPXTG_anchor"/>
</dbReference>
<feature type="compositionally biased region" description="Acidic residues" evidence="5">
    <location>
        <begin position="332"/>
        <end position="350"/>
    </location>
</feature>
<keyword evidence="1" id="KW-0134">Cell wall</keyword>
<dbReference type="EMBL" id="CP123735">
    <property type="protein sequence ID" value="WGO86774.1"/>
    <property type="molecule type" value="Genomic_DNA"/>
</dbReference>
<dbReference type="Pfam" id="PF00746">
    <property type="entry name" value="Gram_pos_anchor"/>
    <property type="match status" value="1"/>
</dbReference>
<evidence type="ECO:0000256" key="6">
    <source>
        <dbReference type="SAM" id="Phobius"/>
    </source>
</evidence>
<keyword evidence="6" id="KW-0812">Transmembrane</keyword>
<feature type="compositionally biased region" description="Polar residues" evidence="5">
    <location>
        <begin position="261"/>
        <end position="270"/>
    </location>
</feature>
<proteinExistence type="predicted"/>
<dbReference type="AlphaFoldDB" id="A0AAX3UGE4"/>
<dbReference type="Gene3D" id="3.10.20.320">
    <property type="entry name" value="Putative peptidoglycan bound protein (lpxtg motif)"/>
    <property type="match status" value="1"/>
</dbReference>
<keyword evidence="2" id="KW-0964">Secreted</keyword>
<evidence type="ECO:0000256" key="2">
    <source>
        <dbReference type="ARBA" id="ARBA00022525"/>
    </source>
</evidence>
<keyword evidence="4" id="KW-0572">Peptidoglycan-anchor</keyword>
<feature type="compositionally biased region" description="Low complexity" evidence="5">
    <location>
        <begin position="271"/>
        <end position="331"/>
    </location>
</feature>
<dbReference type="RefSeq" id="WP_013853676.1">
    <property type="nucleotide sequence ID" value="NZ_CP123735.1"/>
</dbReference>